<dbReference type="RefSeq" id="WP_017131076.1">
    <property type="nucleotide sequence ID" value="NZ_FOAR01000003.1"/>
</dbReference>
<keyword evidence="8" id="KW-1185">Reference proteome</keyword>
<dbReference type="SUPFAM" id="SSF47598">
    <property type="entry name" value="Ribbon-helix-helix"/>
    <property type="match status" value="1"/>
</dbReference>
<sequence>MSQLLVEREKPVPINMRVDTKKRNLIDAAVELLGTDRTSFILDAACKRAEDVIMDRQLFILNDEAFDRFEQALDDNSIRSNKCLQKLMSRPARWS</sequence>
<dbReference type="InterPro" id="IPR010985">
    <property type="entry name" value="Ribbon_hlx_hlx"/>
</dbReference>
<dbReference type="Pfam" id="PF08681">
    <property type="entry name" value="TacA1"/>
    <property type="match status" value="1"/>
</dbReference>
<dbReference type="Gene3D" id="1.20.5.780">
    <property type="entry name" value="Single helix bin"/>
    <property type="match status" value="1"/>
</dbReference>
<accession>A0A0X1T143</accession>
<dbReference type="Proteomes" id="UP000063229">
    <property type="component" value="Chromosome"/>
</dbReference>
<dbReference type="InterPro" id="IPR014795">
    <property type="entry name" value="TacA_1-like"/>
</dbReference>
<dbReference type="OrthoDB" id="5297163at2"/>
<dbReference type="GO" id="GO:0006355">
    <property type="term" value="P:regulation of DNA-templated transcription"/>
    <property type="evidence" value="ECO:0007669"/>
    <property type="project" value="InterPro"/>
</dbReference>
<proteinExistence type="inferred from homology"/>
<organism evidence="7 8">
    <name type="scientific">Pseudomonas agarici</name>
    <dbReference type="NCBI Taxonomy" id="46677"/>
    <lineage>
        <taxon>Bacteria</taxon>
        <taxon>Pseudomonadati</taxon>
        <taxon>Pseudomonadota</taxon>
        <taxon>Gammaproteobacteria</taxon>
        <taxon>Pseudomonadales</taxon>
        <taxon>Pseudomonadaceae</taxon>
        <taxon>Pseudomonas</taxon>
    </lineage>
</organism>
<evidence type="ECO:0000256" key="3">
    <source>
        <dbReference type="ARBA" id="ARBA00023015"/>
    </source>
</evidence>
<evidence type="ECO:0000256" key="5">
    <source>
        <dbReference type="ARBA" id="ARBA00023163"/>
    </source>
</evidence>
<dbReference type="KEGG" id="pagb:AWM79_10915"/>
<evidence type="ECO:0000313" key="7">
    <source>
        <dbReference type="EMBL" id="AMB85784.1"/>
    </source>
</evidence>
<dbReference type="GO" id="GO:0003677">
    <property type="term" value="F:DNA binding"/>
    <property type="evidence" value="ECO:0007669"/>
    <property type="project" value="UniProtKB-KW"/>
</dbReference>
<evidence type="ECO:0008006" key="9">
    <source>
        <dbReference type="Google" id="ProtNLM"/>
    </source>
</evidence>
<dbReference type="EMBL" id="CP014135">
    <property type="protein sequence ID" value="AMB85784.1"/>
    <property type="molecule type" value="Genomic_DNA"/>
</dbReference>
<dbReference type="STRING" id="46677.AWM79_10915"/>
<dbReference type="PANTHER" id="PTHR35401:SF1">
    <property type="entry name" value="CYTOPLASMIC PROTEIN"/>
    <property type="match status" value="1"/>
</dbReference>
<protein>
    <recommendedName>
        <fullName evidence="9">Toxin-antitoxin system protein</fullName>
    </recommendedName>
</protein>
<keyword evidence="5" id="KW-0804">Transcription</keyword>
<name>A0A0X1T143_PSEAA</name>
<gene>
    <name evidence="7" type="ORF">AWM79_10915</name>
</gene>
<evidence type="ECO:0000313" key="8">
    <source>
        <dbReference type="Proteomes" id="UP000063229"/>
    </source>
</evidence>
<keyword evidence="4" id="KW-0238">DNA-binding</keyword>
<evidence type="ECO:0000256" key="6">
    <source>
        <dbReference type="ARBA" id="ARBA00049988"/>
    </source>
</evidence>
<reference evidence="7 8" key="1">
    <citation type="submission" date="2016-01" db="EMBL/GenBank/DDBJ databases">
        <authorList>
            <person name="McClelland M."/>
            <person name="Jain A."/>
            <person name="Saraogi P."/>
            <person name="Mendelson R."/>
            <person name="Westerman R."/>
            <person name="SanMiguel P."/>
            <person name="Csonka L."/>
        </authorList>
    </citation>
    <scope>NUCLEOTIDE SEQUENCE [LARGE SCALE GENOMIC DNA]</scope>
    <source>
        <strain evidence="7 8">NCPPB 2472</strain>
    </source>
</reference>
<keyword evidence="1" id="KW-0678">Repressor</keyword>
<keyword evidence="2" id="KW-1277">Toxin-antitoxin system</keyword>
<dbReference type="PANTHER" id="PTHR35401">
    <property type="entry name" value="COPG FAMILY HELIX-TURN-HELIX PROTEIN-RELATED-RELATED"/>
    <property type="match status" value="1"/>
</dbReference>
<evidence type="ECO:0000256" key="1">
    <source>
        <dbReference type="ARBA" id="ARBA00022491"/>
    </source>
</evidence>
<evidence type="ECO:0000256" key="2">
    <source>
        <dbReference type="ARBA" id="ARBA00022649"/>
    </source>
</evidence>
<dbReference type="AlphaFoldDB" id="A0A0X1T143"/>
<evidence type="ECO:0000256" key="4">
    <source>
        <dbReference type="ARBA" id="ARBA00023125"/>
    </source>
</evidence>
<keyword evidence="3" id="KW-0805">Transcription regulation</keyword>
<comment type="similarity">
    <text evidence="6">Belongs to the TacA antitoxin family.</text>
</comment>